<dbReference type="InterPro" id="IPR000305">
    <property type="entry name" value="GIY-YIG_endonuc"/>
</dbReference>
<feature type="domain" description="GIY-YIG" evidence="2">
    <location>
        <begin position="1"/>
        <end position="76"/>
    </location>
</feature>
<sequence length="106" mass="12225">MAFYCYILRCSDGSYYTGHTDSLEHRIAQHQSGEIPCYTQARRPVELAWSQEFPSRHEALTAERQIKGWSRAKKTALIATDWTALKEAAIPRAERALRLRSGRTRE</sequence>
<keyword evidence="4" id="KW-1185">Reference proteome</keyword>
<dbReference type="OrthoDB" id="287318at2"/>
<dbReference type="SUPFAM" id="SSF82771">
    <property type="entry name" value="GIY-YIG endonuclease"/>
    <property type="match status" value="1"/>
</dbReference>
<organism evidence="3 4">
    <name type="scientific">Sphingomonas parapaucimobilis NBRC 15100</name>
    <dbReference type="NCBI Taxonomy" id="1219049"/>
    <lineage>
        <taxon>Bacteria</taxon>
        <taxon>Pseudomonadati</taxon>
        <taxon>Pseudomonadota</taxon>
        <taxon>Alphaproteobacteria</taxon>
        <taxon>Sphingomonadales</taxon>
        <taxon>Sphingomonadaceae</taxon>
        <taxon>Sphingomonas</taxon>
    </lineage>
</organism>
<dbReference type="EMBL" id="BBPI01000087">
    <property type="protein sequence ID" value="GAM02467.1"/>
    <property type="molecule type" value="Genomic_DNA"/>
</dbReference>
<gene>
    <name evidence="3" type="ORF">SP5_087_00530</name>
</gene>
<evidence type="ECO:0000256" key="1">
    <source>
        <dbReference type="ARBA" id="ARBA00007435"/>
    </source>
</evidence>
<dbReference type="PANTHER" id="PTHR34477">
    <property type="entry name" value="UPF0213 PROTEIN YHBQ"/>
    <property type="match status" value="1"/>
</dbReference>
<dbReference type="RefSeq" id="WP_042490491.1">
    <property type="nucleotide sequence ID" value="NZ_BBPI01000087.1"/>
</dbReference>
<name>A0A0A1WB86_9SPHN</name>
<comment type="similarity">
    <text evidence="1">Belongs to the UPF0213 family.</text>
</comment>
<reference evidence="3 4" key="1">
    <citation type="submission" date="2014-11" db="EMBL/GenBank/DDBJ databases">
        <title>Whole genome shotgun sequence of Sphingomonas parapaucimobilis NBRC 15100.</title>
        <authorList>
            <person name="Katano-Makiyama Y."/>
            <person name="Hosoyama A."/>
            <person name="Hashimoto M."/>
            <person name="Hosoyama Y."/>
            <person name="Noguchi M."/>
            <person name="Numata M."/>
            <person name="Tsuchikane K."/>
            <person name="Hirakata S."/>
            <person name="Uohara A."/>
            <person name="Shimodaira J."/>
            <person name="Ohji S."/>
            <person name="Ichikawa N."/>
            <person name="Kimura A."/>
            <person name="Yamazoe A."/>
            <person name="Fujita N."/>
        </authorList>
    </citation>
    <scope>NUCLEOTIDE SEQUENCE [LARGE SCALE GENOMIC DNA]</scope>
    <source>
        <strain evidence="3 4">NBRC 15100</strain>
    </source>
</reference>
<comment type="caution">
    <text evidence="3">The sequence shown here is derived from an EMBL/GenBank/DDBJ whole genome shotgun (WGS) entry which is preliminary data.</text>
</comment>
<proteinExistence type="inferred from homology"/>
<evidence type="ECO:0000259" key="2">
    <source>
        <dbReference type="PROSITE" id="PS50164"/>
    </source>
</evidence>
<accession>A0A0A1WB86</accession>
<evidence type="ECO:0000313" key="4">
    <source>
        <dbReference type="Proteomes" id="UP000032305"/>
    </source>
</evidence>
<dbReference type="InterPro" id="IPR035901">
    <property type="entry name" value="GIY-YIG_endonuc_sf"/>
</dbReference>
<dbReference type="CDD" id="cd10456">
    <property type="entry name" value="GIY-YIG_UPF0213"/>
    <property type="match status" value="1"/>
</dbReference>
<dbReference type="InterPro" id="IPR050190">
    <property type="entry name" value="UPF0213_domain"/>
</dbReference>
<dbReference type="Gene3D" id="3.40.1440.10">
    <property type="entry name" value="GIY-YIG endonuclease"/>
    <property type="match status" value="1"/>
</dbReference>
<protein>
    <recommendedName>
        <fullName evidence="2">GIY-YIG domain-containing protein</fullName>
    </recommendedName>
</protein>
<evidence type="ECO:0000313" key="3">
    <source>
        <dbReference type="EMBL" id="GAM02467.1"/>
    </source>
</evidence>
<dbReference type="PROSITE" id="PS50164">
    <property type="entry name" value="GIY_YIG"/>
    <property type="match status" value="1"/>
</dbReference>
<dbReference type="Pfam" id="PF01541">
    <property type="entry name" value="GIY-YIG"/>
    <property type="match status" value="1"/>
</dbReference>
<dbReference type="Proteomes" id="UP000032305">
    <property type="component" value="Unassembled WGS sequence"/>
</dbReference>
<dbReference type="eggNOG" id="COG2827">
    <property type="taxonomic scope" value="Bacteria"/>
</dbReference>
<dbReference type="PANTHER" id="PTHR34477:SF1">
    <property type="entry name" value="UPF0213 PROTEIN YHBQ"/>
    <property type="match status" value="1"/>
</dbReference>
<dbReference type="AlphaFoldDB" id="A0A0A1WB86"/>